<dbReference type="GO" id="GO:0006071">
    <property type="term" value="P:glycerol metabolic process"/>
    <property type="evidence" value="ECO:0007669"/>
    <property type="project" value="InterPro"/>
</dbReference>
<evidence type="ECO:0000313" key="6">
    <source>
        <dbReference type="EMBL" id="HIG63693.1"/>
    </source>
</evidence>
<keyword evidence="1" id="KW-0479">Metal-binding</keyword>
<name>A0A7C7ZFK1_9ARCH</name>
<evidence type="ECO:0000313" key="7">
    <source>
        <dbReference type="Proteomes" id="UP000589516"/>
    </source>
</evidence>
<protein>
    <recommendedName>
        <fullName evidence="5">Fructose-1,6-bisphosphatase</fullName>
    </recommendedName>
</protein>
<evidence type="ECO:0000256" key="2">
    <source>
        <dbReference type="ARBA" id="ARBA00022801"/>
    </source>
</evidence>
<dbReference type="PANTHER" id="PTHR30447">
    <property type="entry name" value="FRUCTOSE-1,6-BISPHOSPHATASE CLASS 2"/>
    <property type="match status" value="1"/>
</dbReference>
<dbReference type="Gene3D" id="3.30.540.10">
    <property type="entry name" value="Fructose-1,6-Bisphosphatase, subunit A, domain 1"/>
    <property type="match status" value="1"/>
</dbReference>
<comment type="similarity">
    <text evidence="5">Belongs to the FBPase class 2 family.</text>
</comment>
<evidence type="ECO:0000256" key="5">
    <source>
        <dbReference type="PIRNR" id="PIRNR004532"/>
    </source>
</evidence>
<evidence type="ECO:0000256" key="1">
    <source>
        <dbReference type="ARBA" id="ARBA00022723"/>
    </source>
</evidence>
<evidence type="ECO:0000256" key="3">
    <source>
        <dbReference type="ARBA" id="ARBA00023211"/>
    </source>
</evidence>
<sequence length="317" mass="32914">MESVTSLAPEFLRATEAAAIAAGSMRGCGDNKAADAVAVAAMRAVFDTIAFDGRVAIGEGERDEAPMLWIGEPLGSRQGDPGAIAVDIAIDPLECTNNCARDDPDALAVLAAAPRGALLHAPDCYMNKIAGPAELTGHVSLDAPVADNLHATAEVLGKPLSEVRVIVLERPRHDQLIAEIRAAGAQLQLIGDGDIAGALRAATGEADLLLGIGAAPEGVITATALRGIGGFFEGRLHFHKPEFRARAVEMLGGDVDRLWQRDELCTSDDAVFVATGVCDGWLPGPVAGKSGTVTTSRVISVADSRDEIIRHEHAPAS</sequence>
<dbReference type="AlphaFoldDB" id="A0A7C7ZFK1"/>
<organism evidence="6 7">
    <name type="scientific">Marine Group III euryarchaeote</name>
    <dbReference type="NCBI Taxonomy" id="2173149"/>
    <lineage>
        <taxon>Archaea</taxon>
        <taxon>Methanobacteriati</taxon>
        <taxon>Thermoplasmatota</taxon>
        <taxon>Thermoplasmata</taxon>
        <taxon>Candidatus Thermoprofundales</taxon>
    </lineage>
</organism>
<dbReference type="Pfam" id="PF03320">
    <property type="entry name" value="FBPase_glpX"/>
    <property type="match status" value="1"/>
</dbReference>
<keyword evidence="4 5" id="KW-0119">Carbohydrate metabolism</keyword>
<dbReference type="PANTHER" id="PTHR30447:SF0">
    <property type="entry name" value="FRUCTOSE-1,6-BISPHOSPHATASE 1 CLASS 2-RELATED"/>
    <property type="match status" value="1"/>
</dbReference>
<reference evidence="7" key="1">
    <citation type="journal article" date="2019" name="bioRxiv">
        <title>Genome diversification in globally distributed novel marine Proteobacteria is linked to environmental adaptation.</title>
        <authorList>
            <person name="Zhou Z."/>
            <person name="Tran P.Q."/>
            <person name="Kieft K."/>
            <person name="Anantharaman K."/>
        </authorList>
    </citation>
    <scope>NUCLEOTIDE SEQUENCE [LARGE SCALE GENOMIC DNA]</scope>
</reference>
<dbReference type="GO" id="GO:0046872">
    <property type="term" value="F:metal ion binding"/>
    <property type="evidence" value="ECO:0007669"/>
    <property type="project" value="UniProtKB-KW"/>
</dbReference>
<accession>A0A7C7ZFK1</accession>
<dbReference type="EMBL" id="DUAV01000026">
    <property type="protein sequence ID" value="HIG63693.1"/>
    <property type="molecule type" value="Genomic_DNA"/>
</dbReference>
<evidence type="ECO:0000256" key="4">
    <source>
        <dbReference type="ARBA" id="ARBA00023277"/>
    </source>
</evidence>
<dbReference type="InterPro" id="IPR004464">
    <property type="entry name" value="FBPase_class-2/SBPase"/>
</dbReference>
<dbReference type="GO" id="GO:0042132">
    <property type="term" value="F:fructose 1,6-bisphosphate 1-phosphatase activity"/>
    <property type="evidence" value="ECO:0007669"/>
    <property type="project" value="InterPro"/>
</dbReference>
<dbReference type="Proteomes" id="UP000589516">
    <property type="component" value="Unassembled WGS sequence"/>
</dbReference>
<dbReference type="NCBIfam" id="TIGR00330">
    <property type="entry name" value="glpX"/>
    <property type="match status" value="1"/>
</dbReference>
<dbReference type="SUPFAM" id="SSF56655">
    <property type="entry name" value="Carbohydrate phosphatase"/>
    <property type="match status" value="1"/>
</dbReference>
<keyword evidence="2 6" id="KW-0378">Hydrolase</keyword>
<dbReference type="Gene3D" id="3.40.190.90">
    <property type="match status" value="1"/>
</dbReference>
<dbReference type="PIRSF" id="PIRSF004532">
    <property type="entry name" value="GlpX"/>
    <property type="match status" value="1"/>
</dbReference>
<proteinExistence type="inferred from homology"/>
<dbReference type="GO" id="GO:0030388">
    <property type="term" value="P:fructose 1,6-bisphosphate metabolic process"/>
    <property type="evidence" value="ECO:0007669"/>
    <property type="project" value="TreeGrafter"/>
</dbReference>
<dbReference type="GO" id="GO:0006094">
    <property type="term" value="P:gluconeogenesis"/>
    <property type="evidence" value="ECO:0007669"/>
    <property type="project" value="InterPro"/>
</dbReference>
<dbReference type="GO" id="GO:0005829">
    <property type="term" value="C:cytosol"/>
    <property type="evidence" value="ECO:0007669"/>
    <property type="project" value="TreeGrafter"/>
</dbReference>
<keyword evidence="3" id="KW-0464">Manganese</keyword>
<gene>
    <name evidence="6" type="primary">glpX</name>
    <name evidence="6" type="ORF">EYQ16_04165</name>
</gene>
<comment type="caution">
    <text evidence="6">The sequence shown here is derived from an EMBL/GenBank/DDBJ whole genome shotgun (WGS) entry which is preliminary data.</text>
</comment>